<sequence>MRRNKKLTAIVIWVSLSIIFVGICLYFFLLLPERTTTLTDSSVHWKAEDVVHVQKLDKDFRTSSFDELKVWWTGTPGEFTDVQYELTGLHGMITKGNGASGPFNPWVTHNTNILLSEPQLEYGLILTITWNGGTETLHLQR</sequence>
<evidence type="ECO:0000256" key="1">
    <source>
        <dbReference type="SAM" id="Phobius"/>
    </source>
</evidence>
<evidence type="ECO:0000313" key="3">
    <source>
        <dbReference type="EMBL" id="RIE07619.1"/>
    </source>
</evidence>
<keyword evidence="1" id="KW-0812">Transmembrane</keyword>
<evidence type="ECO:0000313" key="2">
    <source>
        <dbReference type="EMBL" id="RIE06905.1"/>
    </source>
</evidence>
<evidence type="ECO:0000313" key="5">
    <source>
        <dbReference type="Proteomes" id="UP000266489"/>
    </source>
</evidence>
<dbReference type="EMBL" id="QXIU01000225">
    <property type="protein sequence ID" value="RIE07619.1"/>
    <property type="molecule type" value="Genomic_DNA"/>
</dbReference>
<dbReference type="EMBL" id="QXIT01000143">
    <property type="protein sequence ID" value="RIE06905.1"/>
    <property type="molecule type" value="Genomic_DNA"/>
</dbReference>
<gene>
    <name evidence="3" type="ORF">SMC5_09270</name>
    <name evidence="2" type="ORF">SMC6_08125</name>
</gene>
<dbReference type="Proteomes" id="UP000266489">
    <property type="component" value="Unassembled WGS sequence"/>
</dbReference>
<keyword evidence="1" id="KW-1133">Transmembrane helix</keyword>
<organism evidence="2 4">
    <name type="scientific">Candidatus Cryosericum odellii</name>
    <dbReference type="NCBI Taxonomy" id="2290917"/>
    <lineage>
        <taxon>Bacteria</taxon>
        <taxon>Pseudomonadati</taxon>
        <taxon>Caldisericota/Cryosericota group</taxon>
        <taxon>Candidatus Cryosericota</taxon>
        <taxon>Candidatus Cryosericia</taxon>
        <taxon>Candidatus Cryosericales</taxon>
        <taxon>Candidatus Cryosericaceae</taxon>
        <taxon>Candidatus Cryosericum</taxon>
    </lineage>
</organism>
<dbReference type="RefSeq" id="WP_119120486.1">
    <property type="nucleotide sequence ID" value="NZ_QXIT01000143.1"/>
</dbReference>
<comment type="caution">
    <text evidence="2">The sequence shown here is derived from an EMBL/GenBank/DDBJ whole genome shotgun (WGS) entry which is preliminary data.</text>
</comment>
<accession>A0A398D2C7</accession>
<proteinExistence type="predicted"/>
<dbReference type="Proteomes" id="UP000266260">
    <property type="component" value="Unassembled WGS sequence"/>
</dbReference>
<evidence type="ECO:0000313" key="4">
    <source>
        <dbReference type="Proteomes" id="UP000266260"/>
    </source>
</evidence>
<keyword evidence="4" id="KW-1185">Reference proteome</keyword>
<feature type="transmembrane region" description="Helical" evidence="1">
    <location>
        <begin position="7"/>
        <end position="31"/>
    </location>
</feature>
<reference evidence="4 5" key="1">
    <citation type="submission" date="2018-09" db="EMBL/GenBank/DDBJ databases">
        <title>Discovery and Ecogenomic Context for Candidatus Cryosericales, a Global Caldiserica Order Active in Thawing Permafrost.</title>
        <authorList>
            <person name="Martinez M.A."/>
            <person name="Woodcroft B.J."/>
            <person name="Ignacio Espinoza J.C."/>
            <person name="Zayed A."/>
            <person name="Singleton C.M."/>
            <person name="Boyd J."/>
            <person name="Li Y.-F."/>
            <person name="Purvine S."/>
            <person name="Maughan H."/>
            <person name="Hodgkins S.B."/>
            <person name="Anderson D."/>
            <person name="Sederholm M."/>
            <person name="Temperton B."/>
            <person name="Saleska S.R."/>
            <person name="Tyson G.W."/>
            <person name="Rich V.I."/>
        </authorList>
    </citation>
    <scope>NUCLEOTIDE SEQUENCE [LARGE SCALE GENOMIC DNA]</scope>
    <source>
        <strain evidence="3 5">SMC5</strain>
        <strain evidence="2 4">SMC6</strain>
    </source>
</reference>
<keyword evidence="1" id="KW-0472">Membrane</keyword>
<dbReference type="AlphaFoldDB" id="A0A398CW72"/>
<name>A0A398CW72_9BACT</name>
<protein>
    <submittedName>
        <fullName evidence="2">Uncharacterized protein</fullName>
    </submittedName>
</protein>
<dbReference type="OrthoDB" id="9891592at2"/>
<accession>A0A398CW72</accession>